<dbReference type="EMBL" id="ML769808">
    <property type="protein sequence ID" value="KAE9387318.1"/>
    <property type="molecule type" value="Genomic_DNA"/>
</dbReference>
<gene>
    <name evidence="1" type="ORF">BT96DRAFT_1080459</name>
</gene>
<evidence type="ECO:0000313" key="1">
    <source>
        <dbReference type="EMBL" id="KAE9387318.1"/>
    </source>
</evidence>
<proteinExistence type="predicted"/>
<accession>A0A6A4GNZ3</accession>
<protein>
    <submittedName>
        <fullName evidence="1">Uncharacterized protein</fullName>
    </submittedName>
</protein>
<dbReference type="Proteomes" id="UP000799118">
    <property type="component" value="Unassembled WGS sequence"/>
</dbReference>
<reference evidence="1" key="1">
    <citation type="journal article" date="2019" name="Environ. Microbiol.">
        <title>Fungal ecological strategies reflected in gene transcription - a case study of two litter decomposers.</title>
        <authorList>
            <person name="Barbi F."/>
            <person name="Kohler A."/>
            <person name="Barry K."/>
            <person name="Baskaran P."/>
            <person name="Daum C."/>
            <person name="Fauchery L."/>
            <person name="Ihrmark K."/>
            <person name="Kuo A."/>
            <person name="LaButti K."/>
            <person name="Lipzen A."/>
            <person name="Morin E."/>
            <person name="Grigoriev I.V."/>
            <person name="Henrissat B."/>
            <person name="Lindahl B."/>
            <person name="Martin F."/>
        </authorList>
    </citation>
    <scope>NUCLEOTIDE SEQUENCE</scope>
    <source>
        <strain evidence="1">JB14</strain>
    </source>
</reference>
<name>A0A6A4GNZ3_9AGAR</name>
<dbReference type="OrthoDB" id="1931567at2759"/>
<feature type="non-terminal residue" evidence="1">
    <location>
        <position position="81"/>
    </location>
</feature>
<dbReference type="AlphaFoldDB" id="A0A6A4GNZ3"/>
<keyword evidence="2" id="KW-1185">Reference proteome</keyword>
<sequence>MQAKIMADHPKWTDVVDMYHHLSRLSLSAHSLTGVVRTQTTLRILQALTRTCLNVCSCYQTVFCGMTLVPEGRVWNYGLVL</sequence>
<evidence type="ECO:0000313" key="2">
    <source>
        <dbReference type="Proteomes" id="UP000799118"/>
    </source>
</evidence>
<organism evidence="1 2">
    <name type="scientific">Gymnopus androsaceus JB14</name>
    <dbReference type="NCBI Taxonomy" id="1447944"/>
    <lineage>
        <taxon>Eukaryota</taxon>
        <taxon>Fungi</taxon>
        <taxon>Dikarya</taxon>
        <taxon>Basidiomycota</taxon>
        <taxon>Agaricomycotina</taxon>
        <taxon>Agaricomycetes</taxon>
        <taxon>Agaricomycetidae</taxon>
        <taxon>Agaricales</taxon>
        <taxon>Marasmiineae</taxon>
        <taxon>Omphalotaceae</taxon>
        <taxon>Gymnopus</taxon>
    </lineage>
</organism>